<dbReference type="AlphaFoldDB" id="A0A834NSG8"/>
<name>A0A834NSG8_VESPE</name>
<protein>
    <submittedName>
        <fullName evidence="1">Uncharacterized protein</fullName>
    </submittedName>
</protein>
<accession>A0A834NSG8</accession>
<evidence type="ECO:0000313" key="1">
    <source>
        <dbReference type="EMBL" id="KAF7417220.1"/>
    </source>
</evidence>
<evidence type="ECO:0000313" key="2">
    <source>
        <dbReference type="Proteomes" id="UP000600918"/>
    </source>
</evidence>
<proteinExistence type="predicted"/>
<organism evidence="1 2">
    <name type="scientific">Vespula pensylvanica</name>
    <name type="common">Western yellow jacket</name>
    <name type="synonym">Wasp</name>
    <dbReference type="NCBI Taxonomy" id="30213"/>
    <lineage>
        <taxon>Eukaryota</taxon>
        <taxon>Metazoa</taxon>
        <taxon>Ecdysozoa</taxon>
        <taxon>Arthropoda</taxon>
        <taxon>Hexapoda</taxon>
        <taxon>Insecta</taxon>
        <taxon>Pterygota</taxon>
        <taxon>Neoptera</taxon>
        <taxon>Endopterygota</taxon>
        <taxon>Hymenoptera</taxon>
        <taxon>Apocrita</taxon>
        <taxon>Aculeata</taxon>
        <taxon>Vespoidea</taxon>
        <taxon>Vespidae</taxon>
        <taxon>Vespinae</taxon>
        <taxon>Vespula</taxon>
    </lineage>
</organism>
<sequence length="83" mass="9489">MSQLKYKTLEREGISNQASERRFERPIAIYSNSSRSTPVFDNPGLSPLGLSKVKIVYQRDNKSSHDLRQNISDEIVVLSQHNI</sequence>
<keyword evidence="2" id="KW-1185">Reference proteome</keyword>
<reference evidence="1" key="1">
    <citation type="journal article" date="2020" name="G3 (Bethesda)">
        <title>High-Quality Assemblies for Three Invasive Social Wasps from the &lt;i&gt;Vespula&lt;/i&gt; Genus.</title>
        <authorList>
            <person name="Harrop T.W.R."/>
            <person name="Guhlin J."/>
            <person name="McLaughlin G.M."/>
            <person name="Permina E."/>
            <person name="Stockwell P."/>
            <person name="Gilligan J."/>
            <person name="Le Lec M.F."/>
            <person name="Gruber M.A.M."/>
            <person name="Quinn O."/>
            <person name="Lovegrove M."/>
            <person name="Duncan E.J."/>
            <person name="Remnant E.J."/>
            <person name="Van Eeckhoven J."/>
            <person name="Graham B."/>
            <person name="Knapp R.A."/>
            <person name="Langford K.W."/>
            <person name="Kronenberg Z."/>
            <person name="Press M.O."/>
            <person name="Eacker S.M."/>
            <person name="Wilson-Rankin E.E."/>
            <person name="Purcell J."/>
            <person name="Lester P.J."/>
            <person name="Dearden P.K."/>
        </authorList>
    </citation>
    <scope>NUCLEOTIDE SEQUENCE</scope>
    <source>
        <strain evidence="1">Volc-1</strain>
    </source>
</reference>
<comment type="caution">
    <text evidence="1">The sequence shown here is derived from an EMBL/GenBank/DDBJ whole genome shotgun (WGS) entry which is preliminary data.</text>
</comment>
<gene>
    <name evidence="1" type="ORF">H0235_011751</name>
</gene>
<dbReference type="EMBL" id="JACSDY010000010">
    <property type="protein sequence ID" value="KAF7417220.1"/>
    <property type="molecule type" value="Genomic_DNA"/>
</dbReference>
<dbReference type="Proteomes" id="UP000600918">
    <property type="component" value="Unassembled WGS sequence"/>
</dbReference>